<name>A0ABU6XP83_9FABA</name>
<feature type="signal peptide" evidence="2">
    <location>
        <begin position="1"/>
        <end position="18"/>
    </location>
</feature>
<dbReference type="Proteomes" id="UP001341840">
    <property type="component" value="Unassembled WGS sequence"/>
</dbReference>
<accession>A0ABU6XP83</accession>
<evidence type="ECO:0000259" key="3">
    <source>
        <dbReference type="Pfam" id="PF13456"/>
    </source>
</evidence>
<dbReference type="CDD" id="cd06222">
    <property type="entry name" value="RNase_H_like"/>
    <property type="match status" value="1"/>
</dbReference>
<keyword evidence="1" id="KW-0472">Membrane</keyword>
<proteinExistence type="predicted"/>
<dbReference type="EMBL" id="JASCZI010212587">
    <property type="protein sequence ID" value="MED6199849.1"/>
    <property type="molecule type" value="Genomic_DNA"/>
</dbReference>
<dbReference type="InterPro" id="IPR044730">
    <property type="entry name" value="RNase_H-like_dom_plant"/>
</dbReference>
<feature type="transmembrane region" description="Helical" evidence="1">
    <location>
        <begin position="28"/>
        <end position="50"/>
    </location>
</feature>
<evidence type="ECO:0000313" key="4">
    <source>
        <dbReference type="EMBL" id="MED6199849.1"/>
    </source>
</evidence>
<keyword evidence="5" id="KW-1185">Reference proteome</keyword>
<dbReference type="InterPro" id="IPR002156">
    <property type="entry name" value="RNaseH_domain"/>
</dbReference>
<evidence type="ECO:0000256" key="1">
    <source>
        <dbReference type="SAM" id="Phobius"/>
    </source>
</evidence>
<evidence type="ECO:0000256" key="2">
    <source>
        <dbReference type="SAM" id="SignalP"/>
    </source>
</evidence>
<evidence type="ECO:0000313" key="5">
    <source>
        <dbReference type="Proteomes" id="UP001341840"/>
    </source>
</evidence>
<keyword evidence="2" id="KW-0732">Signal</keyword>
<dbReference type="Pfam" id="PF13456">
    <property type="entry name" value="RVT_3"/>
    <property type="match status" value="1"/>
</dbReference>
<feature type="domain" description="RNase H type-1" evidence="3">
    <location>
        <begin position="14"/>
        <end position="117"/>
    </location>
</feature>
<comment type="caution">
    <text evidence="4">The sequence shown here is derived from an EMBL/GenBank/DDBJ whole genome shotgun (WGS) entry which is preliminary data.</text>
</comment>
<feature type="chain" id="PRO_5045530231" description="RNase H type-1 domain-containing protein" evidence="2">
    <location>
        <begin position="19"/>
        <end position="127"/>
    </location>
</feature>
<organism evidence="4 5">
    <name type="scientific">Stylosanthes scabra</name>
    <dbReference type="NCBI Taxonomy" id="79078"/>
    <lineage>
        <taxon>Eukaryota</taxon>
        <taxon>Viridiplantae</taxon>
        <taxon>Streptophyta</taxon>
        <taxon>Embryophyta</taxon>
        <taxon>Tracheophyta</taxon>
        <taxon>Spermatophyta</taxon>
        <taxon>Magnoliopsida</taxon>
        <taxon>eudicotyledons</taxon>
        <taxon>Gunneridae</taxon>
        <taxon>Pentapetalae</taxon>
        <taxon>rosids</taxon>
        <taxon>fabids</taxon>
        <taxon>Fabales</taxon>
        <taxon>Fabaceae</taxon>
        <taxon>Papilionoideae</taxon>
        <taxon>50 kb inversion clade</taxon>
        <taxon>dalbergioids sensu lato</taxon>
        <taxon>Dalbergieae</taxon>
        <taxon>Pterocarpus clade</taxon>
        <taxon>Stylosanthes</taxon>
    </lineage>
</organism>
<reference evidence="4 5" key="1">
    <citation type="journal article" date="2023" name="Plants (Basel)">
        <title>Bridging the Gap: Combining Genomics and Transcriptomics Approaches to Understand Stylosanthes scabra, an Orphan Legume from the Brazilian Caatinga.</title>
        <authorList>
            <person name="Ferreira-Neto J.R.C."/>
            <person name="da Silva M.D."/>
            <person name="Binneck E."/>
            <person name="de Melo N.F."/>
            <person name="da Silva R.H."/>
            <person name="de Melo A.L.T.M."/>
            <person name="Pandolfi V."/>
            <person name="Bustamante F.O."/>
            <person name="Brasileiro-Vidal A.C."/>
            <person name="Benko-Iseppon A.M."/>
        </authorList>
    </citation>
    <scope>NUCLEOTIDE SEQUENCE [LARGE SCALE GENOMIC DNA]</scope>
    <source>
        <tissue evidence="4">Leaves</tissue>
    </source>
</reference>
<gene>
    <name evidence="4" type="ORF">PIB30_079713</name>
</gene>
<sequence>MNFVFIGIWLLMIGAAACGDIIRDCNGRFQACFLVSILVFVRLHLLNFGVHLGLNLSISLGISHLSIEVDSMAAVNMCLNDDVTWHSARALVLAIREGCMKLNSWDLYHEFGEANTCGTAWPLMGIA</sequence>
<keyword evidence="1" id="KW-0812">Transmembrane</keyword>
<protein>
    <recommendedName>
        <fullName evidence="3">RNase H type-1 domain-containing protein</fullName>
    </recommendedName>
</protein>
<keyword evidence="1" id="KW-1133">Transmembrane helix</keyword>